<evidence type="ECO:0000256" key="4">
    <source>
        <dbReference type="ARBA" id="ARBA00022989"/>
    </source>
</evidence>
<evidence type="ECO:0000313" key="10">
    <source>
        <dbReference type="Proteomes" id="UP000030755"/>
    </source>
</evidence>
<dbReference type="GO" id="GO:0008381">
    <property type="term" value="F:mechanosensitive monoatomic ion channel activity"/>
    <property type="evidence" value="ECO:0007669"/>
    <property type="project" value="TreeGrafter"/>
</dbReference>
<dbReference type="Gene3D" id="1.10.238.10">
    <property type="entry name" value="EF-hand"/>
    <property type="match status" value="1"/>
</dbReference>
<evidence type="ECO:0000256" key="6">
    <source>
        <dbReference type="SAM" id="Phobius"/>
    </source>
</evidence>
<dbReference type="GO" id="GO:0005886">
    <property type="term" value="C:plasma membrane"/>
    <property type="evidence" value="ECO:0007669"/>
    <property type="project" value="TreeGrafter"/>
</dbReference>
<dbReference type="Gene3D" id="2.30.30.60">
    <property type="match status" value="1"/>
</dbReference>
<dbReference type="GO" id="GO:0005509">
    <property type="term" value="F:calcium ion binding"/>
    <property type="evidence" value="ECO:0007669"/>
    <property type="project" value="InterPro"/>
</dbReference>
<name>A0A075AWK0_ROZAC</name>
<sequence>MEGKQSYTEPTKFNDEEDFISVTTLPQVSSRRRVRAHKKAKASVHLPISTLLADSHRFQKANDDHPEGNVSSDETDDEIDAINQQLVPSQGDTDEEESENRSHYIPKSIMIFSKSWLKYFIQFGLLILICITPGILCKYSAIQCLVISNLSIWDISLFITIAVTSLFIIQVITSLAIYIVEYSESRISYYIKPMRRPVVLFLWSVSLLLIWNLWFRLSLSDSTKEAIKFGEKAIFTGLIMSSIGFSVKVICMRYLAIRFHRGAYINRIRINLIMEYLIEKFYSMSSTLVGTGRASVYMLKHHTGDDSNVKIKYLKVNEKILLHNDFSSHQLADFIEYFKGNATFNAWNGELEENGKLYGKRKAIKIIGENIFKKFQHNAGGAISENDFRLIFKSHQLSKQAFSFFDSNLDGFVSKGEFQAALLLLFKERKALTRALHEGENSIGKLDSVITVLFMVVLILLTMLFLGVDMTGFLVTISSVLVSLSFSCGQSLQRIVDSVQFVFFMHPFDIGDRVMIDGIIYLIHKVNILTTEMITHDNTKVIHPNAKLIHSPIHNFRRSPDQFDITQFEIDYSTSPEKLKELEQRISKFLKYQSMHFYRSYEMEIKEVQGREKMLLRLWIQHRSNFQNMKRFRERRTLAIMNVKAIFEDLQILYKVL</sequence>
<dbReference type="PANTHER" id="PTHR31618">
    <property type="entry name" value="MECHANOSENSITIVE ION CHANNEL PROTEIN 5"/>
    <property type="match status" value="1"/>
</dbReference>
<dbReference type="EMBL" id="KE560926">
    <property type="protein sequence ID" value="EPZ34705.1"/>
    <property type="molecule type" value="Genomic_DNA"/>
</dbReference>
<feature type="transmembrane region" description="Helical" evidence="6">
    <location>
        <begin position="234"/>
        <end position="256"/>
    </location>
</feature>
<keyword evidence="4 6" id="KW-1133">Transmembrane helix</keyword>
<dbReference type="EMBL" id="ML005377">
    <property type="protein sequence ID" value="RKP18749.1"/>
    <property type="molecule type" value="Genomic_DNA"/>
</dbReference>
<evidence type="ECO:0000256" key="1">
    <source>
        <dbReference type="ARBA" id="ARBA00004141"/>
    </source>
</evidence>
<feature type="transmembrane region" description="Helical" evidence="6">
    <location>
        <begin position="155"/>
        <end position="178"/>
    </location>
</feature>
<dbReference type="InterPro" id="IPR023408">
    <property type="entry name" value="MscS_beta-dom_sf"/>
</dbReference>
<dbReference type="InterPro" id="IPR002048">
    <property type="entry name" value="EF_hand_dom"/>
</dbReference>
<feature type="transmembrane region" description="Helical" evidence="6">
    <location>
        <begin position="116"/>
        <end position="135"/>
    </location>
</feature>
<dbReference type="PANTHER" id="PTHR31618:SF1">
    <property type="entry name" value="EF-HAND DOMAIN-CONTAINING PROTEIN"/>
    <property type="match status" value="1"/>
</dbReference>
<keyword evidence="10" id="KW-1185">Reference proteome</keyword>
<reference evidence="8 10" key="1">
    <citation type="journal article" date="2013" name="Curr. Biol.">
        <title>Shared signatures of parasitism and phylogenomics unite Cryptomycota and microsporidia.</title>
        <authorList>
            <person name="James T.Y."/>
            <person name="Pelin A."/>
            <person name="Bonen L."/>
            <person name="Ahrendt S."/>
            <person name="Sain D."/>
            <person name="Corradi N."/>
            <person name="Stajich J.E."/>
        </authorList>
    </citation>
    <scope>NUCLEOTIDE SEQUENCE [LARGE SCALE GENOMIC DNA]</scope>
    <source>
        <strain evidence="8 10">CSF55</strain>
        <strain evidence="8 10">CSF55</strain>
    </source>
</reference>
<evidence type="ECO:0000313" key="8">
    <source>
        <dbReference type="EMBL" id="EPZ34705.1"/>
    </source>
</evidence>
<dbReference type="HOGENOM" id="CLU_010480_3_0_1"/>
<dbReference type="SUPFAM" id="SSF50182">
    <property type="entry name" value="Sm-like ribonucleoproteins"/>
    <property type="match status" value="1"/>
</dbReference>
<reference evidence="9" key="3">
    <citation type="submission" date="2018-08" db="EMBL/GenBank/DDBJ databases">
        <title>Leveraging single-cell genomics to expand the Fungal Tree of Life.</title>
        <authorList>
            <consortium name="DOE Joint Genome Institute"/>
            <person name="Ahrendt S.R."/>
            <person name="Quandt C.A."/>
            <person name="Ciobanu D."/>
            <person name="Clum A."/>
            <person name="Salamov A."/>
            <person name="Andreopoulos B."/>
            <person name="Cheng J.-F."/>
            <person name="Woyke T."/>
            <person name="Pelin A."/>
            <person name="Henrissat B."/>
            <person name="Reynolds N."/>
            <person name="Benny G.L."/>
            <person name="Smith M.E."/>
            <person name="James T.Y."/>
            <person name="Grigoriev I.V."/>
        </authorList>
    </citation>
    <scope>NUCLEOTIDE SEQUENCE</scope>
    <source>
        <strain evidence="9">CSF55</strain>
    </source>
</reference>
<proteinExistence type="inferred from homology"/>
<dbReference type="InterPro" id="IPR010920">
    <property type="entry name" value="LSM_dom_sf"/>
</dbReference>
<dbReference type="AlphaFoldDB" id="A0A075AWK0"/>
<evidence type="ECO:0000256" key="5">
    <source>
        <dbReference type="ARBA" id="ARBA00023136"/>
    </source>
</evidence>
<reference evidence="11" key="2">
    <citation type="journal article" date="2018" name="Nat. Microbiol.">
        <title>Leveraging single-cell genomics to expand the fungal tree of life.</title>
        <authorList>
            <person name="Ahrendt S.R."/>
            <person name="Quandt C.A."/>
            <person name="Ciobanu D."/>
            <person name="Clum A."/>
            <person name="Salamov A."/>
            <person name="Andreopoulos B."/>
            <person name="Cheng J.F."/>
            <person name="Woyke T."/>
            <person name="Pelin A."/>
            <person name="Henrissat B."/>
            <person name="Reynolds N.K."/>
            <person name="Benny G.L."/>
            <person name="Smith M.E."/>
            <person name="James T.Y."/>
            <person name="Grigoriev I.V."/>
        </authorList>
    </citation>
    <scope>NUCLEOTIDE SEQUENCE [LARGE SCALE GENOMIC DNA]</scope>
    <source>
        <strain evidence="11">CSF55</strain>
    </source>
</reference>
<dbReference type="OrthoDB" id="544685at2759"/>
<feature type="transmembrane region" description="Helical" evidence="6">
    <location>
        <begin position="198"/>
        <end position="214"/>
    </location>
</feature>
<organism evidence="8 10">
    <name type="scientific">Rozella allomycis (strain CSF55)</name>
    <dbReference type="NCBI Taxonomy" id="988480"/>
    <lineage>
        <taxon>Eukaryota</taxon>
        <taxon>Fungi</taxon>
        <taxon>Fungi incertae sedis</taxon>
        <taxon>Cryptomycota</taxon>
        <taxon>Cryptomycota incertae sedis</taxon>
        <taxon>Rozella</taxon>
    </lineage>
</organism>
<evidence type="ECO:0000256" key="2">
    <source>
        <dbReference type="ARBA" id="ARBA00008017"/>
    </source>
</evidence>
<keyword evidence="3 6" id="KW-0812">Transmembrane</keyword>
<feature type="transmembrane region" description="Helical" evidence="6">
    <location>
        <begin position="449"/>
        <end position="467"/>
    </location>
</feature>
<evidence type="ECO:0000313" key="11">
    <source>
        <dbReference type="Proteomes" id="UP000281549"/>
    </source>
</evidence>
<dbReference type="Proteomes" id="UP000030755">
    <property type="component" value="Unassembled WGS sequence"/>
</dbReference>
<dbReference type="Pfam" id="PF00924">
    <property type="entry name" value="MS_channel_2nd"/>
    <property type="match status" value="1"/>
</dbReference>
<dbReference type="InterPro" id="IPR006685">
    <property type="entry name" value="MscS_channel_2nd"/>
</dbReference>
<protein>
    <submittedName>
        <fullName evidence="8">Mechanosensitive ion channel MscS domain-containing protein</fullName>
    </submittedName>
</protein>
<dbReference type="PROSITE" id="PS50222">
    <property type="entry name" value="EF_HAND_2"/>
    <property type="match status" value="1"/>
</dbReference>
<evidence type="ECO:0000256" key="3">
    <source>
        <dbReference type="ARBA" id="ARBA00022692"/>
    </source>
</evidence>
<keyword evidence="5 6" id="KW-0472">Membrane</keyword>
<dbReference type="SUPFAM" id="SSF47473">
    <property type="entry name" value="EF-hand"/>
    <property type="match status" value="1"/>
</dbReference>
<evidence type="ECO:0000259" key="7">
    <source>
        <dbReference type="PROSITE" id="PS50222"/>
    </source>
</evidence>
<accession>A0A075AWK0</accession>
<evidence type="ECO:0000313" key="9">
    <source>
        <dbReference type="EMBL" id="RKP18749.1"/>
    </source>
</evidence>
<gene>
    <name evidence="8" type="ORF">O9G_002769</name>
    <name evidence="9" type="ORF">ROZALSC1DRAFT_29597</name>
</gene>
<comment type="similarity">
    <text evidence="2">Belongs to the MscS (TC 1.A.23) family.</text>
</comment>
<dbReference type="OMA" id="WMVKTFL"/>
<comment type="subcellular location">
    <subcellularLocation>
        <location evidence="1">Membrane</location>
        <topology evidence="1">Multi-pass membrane protein</topology>
    </subcellularLocation>
</comment>
<dbReference type="GO" id="GO:0006820">
    <property type="term" value="P:monoatomic anion transport"/>
    <property type="evidence" value="ECO:0007669"/>
    <property type="project" value="TreeGrafter"/>
</dbReference>
<dbReference type="InterPro" id="IPR011992">
    <property type="entry name" value="EF-hand-dom_pair"/>
</dbReference>
<dbReference type="InterPro" id="IPR016688">
    <property type="entry name" value="MscS-like_plants/fungi"/>
</dbReference>
<dbReference type="Proteomes" id="UP000281549">
    <property type="component" value="Unassembled WGS sequence"/>
</dbReference>
<feature type="domain" description="EF-hand" evidence="7">
    <location>
        <begin position="393"/>
        <end position="428"/>
    </location>
</feature>